<name>A0A1R3KZD6_9ROSI</name>
<proteinExistence type="predicted"/>
<organism evidence="1 2">
    <name type="scientific">Corchorus olitorius</name>
    <dbReference type="NCBI Taxonomy" id="93759"/>
    <lineage>
        <taxon>Eukaryota</taxon>
        <taxon>Viridiplantae</taxon>
        <taxon>Streptophyta</taxon>
        <taxon>Embryophyta</taxon>
        <taxon>Tracheophyta</taxon>
        <taxon>Spermatophyta</taxon>
        <taxon>Magnoliopsida</taxon>
        <taxon>eudicotyledons</taxon>
        <taxon>Gunneridae</taxon>
        <taxon>Pentapetalae</taxon>
        <taxon>rosids</taxon>
        <taxon>malvids</taxon>
        <taxon>Malvales</taxon>
        <taxon>Malvaceae</taxon>
        <taxon>Grewioideae</taxon>
        <taxon>Apeibeae</taxon>
        <taxon>Corchorus</taxon>
    </lineage>
</organism>
<comment type="caution">
    <text evidence="1">The sequence shown here is derived from an EMBL/GenBank/DDBJ whole genome shotgun (WGS) entry which is preliminary data.</text>
</comment>
<reference evidence="2" key="1">
    <citation type="submission" date="2013-09" db="EMBL/GenBank/DDBJ databases">
        <title>Corchorus olitorius genome sequencing.</title>
        <authorList>
            <person name="Alam M."/>
            <person name="Haque M.S."/>
            <person name="Islam M.S."/>
            <person name="Emdad E.M."/>
            <person name="Islam M.M."/>
            <person name="Ahmed B."/>
            <person name="Halim A."/>
            <person name="Hossen Q.M.M."/>
            <person name="Hossain M.Z."/>
            <person name="Ahmed R."/>
            <person name="Khan M.M."/>
            <person name="Islam R."/>
            <person name="Rashid M.M."/>
            <person name="Khan S.A."/>
            <person name="Rahman M.S."/>
            <person name="Alam M."/>
            <person name="Yahiya A.S."/>
            <person name="Khan M.S."/>
            <person name="Azam M.S."/>
            <person name="Haque T."/>
            <person name="Lashkar M.Z.H."/>
            <person name="Akhand A.I."/>
            <person name="Morshed G."/>
            <person name="Roy S."/>
            <person name="Uddin K.S."/>
            <person name="Rabeya T."/>
            <person name="Hossain A.S."/>
            <person name="Chowdhury A."/>
            <person name="Snigdha A.R."/>
            <person name="Mortoza M.S."/>
            <person name="Matin S.A."/>
            <person name="Hoque S.M.E."/>
            <person name="Islam M.K."/>
            <person name="Roy D.K."/>
            <person name="Haider R."/>
            <person name="Moosa M.M."/>
            <person name="Elias S.M."/>
            <person name="Hasan A.M."/>
            <person name="Jahan S."/>
            <person name="Shafiuddin M."/>
            <person name="Mahmood N."/>
            <person name="Shommy N.S."/>
        </authorList>
    </citation>
    <scope>NUCLEOTIDE SEQUENCE [LARGE SCALE GENOMIC DNA]</scope>
    <source>
        <strain evidence="2">cv. O-4</strain>
    </source>
</reference>
<accession>A0A1R3KZD6</accession>
<evidence type="ECO:0000313" key="1">
    <source>
        <dbReference type="EMBL" id="OMP12379.1"/>
    </source>
</evidence>
<evidence type="ECO:0000313" key="2">
    <source>
        <dbReference type="Proteomes" id="UP000187203"/>
    </source>
</evidence>
<sequence>MTAASSISRGIVAIKPLYSSTQNGKFSATSTRMSPDIVLNRCRPFSTQIVGTIAGGIIKPTSTSRSSSGVALPRRRCITYPAIPHNTTSASTDTTVSSVLFQNARNSI</sequence>
<keyword evidence="2" id="KW-1185">Reference proteome</keyword>
<dbReference type="AlphaFoldDB" id="A0A1R3KZD6"/>
<dbReference type="Proteomes" id="UP000187203">
    <property type="component" value="Unassembled WGS sequence"/>
</dbReference>
<protein>
    <submittedName>
        <fullName evidence="1">Uncharacterized protein</fullName>
    </submittedName>
</protein>
<gene>
    <name evidence="1" type="ORF">COLO4_03270</name>
</gene>
<dbReference type="EMBL" id="AWUE01009460">
    <property type="protein sequence ID" value="OMP12379.1"/>
    <property type="molecule type" value="Genomic_DNA"/>
</dbReference>